<evidence type="ECO:0000256" key="1">
    <source>
        <dbReference type="ARBA" id="ARBA00004496"/>
    </source>
</evidence>
<feature type="region of interest" description="Disordered" evidence="5">
    <location>
        <begin position="90"/>
        <end position="116"/>
    </location>
</feature>
<organism evidence="8 9">
    <name type="scientific">Phialemonium atrogriseum</name>
    <dbReference type="NCBI Taxonomy" id="1093897"/>
    <lineage>
        <taxon>Eukaryota</taxon>
        <taxon>Fungi</taxon>
        <taxon>Dikarya</taxon>
        <taxon>Ascomycota</taxon>
        <taxon>Pezizomycotina</taxon>
        <taxon>Sordariomycetes</taxon>
        <taxon>Sordariomycetidae</taxon>
        <taxon>Cephalothecales</taxon>
        <taxon>Cephalothecaceae</taxon>
        <taxon>Phialemonium</taxon>
    </lineage>
</organism>
<protein>
    <submittedName>
        <fullName evidence="8">UBA/TS-N domain-containing protein</fullName>
    </submittedName>
</protein>
<accession>A0AAJ0CAU2</accession>
<gene>
    <name evidence="8" type="ORF">QBC33DRAFT_526056</name>
</gene>
<keyword evidence="2" id="KW-0963">Cytoplasm</keyword>
<dbReference type="GO" id="GO:0005737">
    <property type="term" value="C:cytoplasm"/>
    <property type="evidence" value="ECO:0007669"/>
    <property type="project" value="UniProtKB-SubCell"/>
</dbReference>
<dbReference type="Gene3D" id="3.10.20.90">
    <property type="entry name" value="Phosphatidylinositol 3-kinase Catalytic Subunit, Chain A, domain 1"/>
    <property type="match status" value="1"/>
</dbReference>
<dbReference type="SUPFAM" id="SSF54236">
    <property type="entry name" value="Ubiquitin-like"/>
    <property type="match status" value="1"/>
</dbReference>
<dbReference type="GO" id="GO:0036435">
    <property type="term" value="F:K48-linked polyubiquitin modification-dependent protein binding"/>
    <property type="evidence" value="ECO:0007669"/>
    <property type="project" value="TreeGrafter"/>
</dbReference>
<keyword evidence="4" id="KW-0479">Metal-binding</keyword>
<sequence length="312" mass="34444">MAQTDLDLLLEMGFEQERAELAVKRTGGLQGALAWLEDNQDKPLDELKAAKPKAAEEGVETSVSPLEGGENANSLVCNECGKKFRSHAAASFHASKTEHTDFSESTDEVAPLTEEEKKARLEELRLRLQEKKASQADLDRDEAKRNEKIRMKSTKETQDLKEDLERKEQIKEAAKKRQEKQDDLDAKKRIKAKIEADKQERRRKAEEAKAAREGRAPPVEAAPPPAAPAASRPAVNHSEARLRLQTSAGNVQKTYSADTTLFEVAQALQAEDGITATSFTTTFPTKTYEGSVDFGKTLKEAGFVPSAVLIVK</sequence>
<evidence type="ECO:0000259" key="6">
    <source>
        <dbReference type="PROSITE" id="PS50033"/>
    </source>
</evidence>
<dbReference type="PROSITE" id="PS00028">
    <property type="entry name" value="ZINC_FINGER_C2H2_1"/>
    <property type="match status" value="1"/>
</dbReference>
<comment type="subcellular location">
    <subcellularLocation>
        <location evidence="1">Cytoplasm</location>
    </subcellularLocation>
</comment>
<dbReference type="Gene3D" id="1.10.8.10">
    <property type="entry name" value="DNA helicase RuvA subunit, C-terminal domain"/>
    <property type="match status" value="1"/>
</dbReference>
<dbReference type="GO" id="GO:0031397">
    <property type="term" value="P:negative regulation of protein ubiquitination"/>
    <property type="evidence" value="ECO:0007669"/>
    <property type="project" value="TreeGrafter"/>
</dbReference>
<keyword evidence="4" id="KW-0863">Zinc-finger</keyword>
<feature type="region of interest" description="Disordered" evidence="5">
    <location>
        <begin position="128"/>
        <end position="246"/>
    </location>
</feature>
<dbReference type="InterPro" id="IPR057766">
    <property type="entry name" value="Znf-C2H2_OTU1-like_C"/>
</dbReference>
<evidence type="ECO:0000256" key="4">
    <source>
        <dbReference type="PROSITE-ProRule" id="PRU00042"/>
    </source>
</evidence>
<dbReference type="PROSITE" id="PS50157">
    <property type="entry name" value="ZINC_FINGER_C2H2_2"/>
    <property type="match status" value="1"/>
</dbReference>
<evidence type="ECO:0000256" key="5">
    <source>
        <dbReference type="SAM" id="MobiDB-lite"/>
    </source>
</evidence>
<proteinExistence type="predicted"/>
<dbReference type="GO" id="GO:1903094">
    <property type="term" value="P:negative regulation of protein K48-linked deubiquitination"/>
    <property type="evidence" value="ECO:0007669"/>
    <property type="project" value="TreeGrafter"/>
</dbReference>
<keyword evidence="9" id="KW-1185">Reference proteome</keyword>
<dbReference type="InterPro" id="IPR001012">
    <property type="entry name" value="UBX_dom"/>
</dbReference>
<dbReference type="RefSeq" id="XP_060287099.1">
    <property type="nucleotide sequence ID" value="XM_060426870.1"/>
</dbReference>
<dbReference type="PANTHER" id="PTHR46340">
    <property type="entry name" value="UBX DOMAIN-CONTAINING PROTEIN 1"/>
    <property type="match status" value="1"/>
</dbReference>
<dbReference type="Pfam" id="PF22562">
    <property type="entry name" value="UBA_7"/>
    <property type="match status" value="1"/>
</dbReference>
<dbReference type="EMBL" id="MU838999">
    <property type="protein sequence ID" value="KAK1770886.1"/>
    <property type="molecule type" value="Genomic_DNA"/>
</dbReference>
<dbReference type="InterPro" id="IPR029071">
    <property type="entry name" value="Ubiquitin-like_domsf"/>
</dbReference>
<dbReference type="Pfam" id="PF24560">
    <property type="entry name" value="zf-C2H2_OTU1_C"/>
    <property type="match status" value="1"/>
</dbReference>
<evidence type="ECO:0000256" key="2">
    <source>
        <dbReference type="ARBA" id="ARBA00022490"/>
    </source>
</evidence>
<feature type="compositionally biased region" description="Basic and acidic residues" evidence="5">
    <location>
        <begin position="128"/>
        <end position="215"/>
    </location>
</feature>
<dbReference type="InterPro" id="IPR015940">
    <property type="entry name" value="UBA"/>
</dbReference>
<evidence type="ECO:0000313" key="8">
    <source>
        <dbReference type="EMBL" id="KAK1770886.1"/>
    </source>
</evidence>
<dbReference type="AlphaFoldDB" id="A0AAJ0CAU2"/>
<evidence type="ECO:0000313" key="9">
    <source>
        <dbReference type="Proteomes" id="UP001244011"/>
    </source>
</evidence>
<dbReference type="PROSITE" id="PS50033">
    <property type="entry name" value="UBX"/>
    <property type="match status" value="1"/>
</dbReference>
<reference evidence="8" key="1">
    <citation type="submission" date="2023-06" db="EMBL/GenBank/DDBJ databases">
        <title>Genome-scale phylogeny and comparative genomics of the fungal order Sordariales.</title>
        <authorList>
            <consortium name="Lawrence Berkeley National Laboratory"/>
            <person name="Hensen N."/>
            <person name="Bonometti L."/>
            <person name="Westerberg I."/>
            <person name="Brannstrom I.O."/>
            <person name="Guillou S."/>
            <person name="Cros-Aarteil S."/>
            <person name="Calhoun S."/>
            <person name="Haridas S."/>
            <person name="Kuo A."/>
            <person name="Mondo S."/>
            <person name="Pangilinan J."/>
            <person name="Riley R."/>
            <person name="Labutti K."/>
            <person name="Andreopoulos B."/>
            <person name="Lipzen A."/>
            <person name="Chen C."/>
            <person name="Yanf M."/>
            <person name="Daum C."/>
            <person name="Ng V."/>
            <person name="Clum A."/>
            <person name="Steindorff A."/>
            <person name="Ohm R."/>
            <person name="Martin F."/>
            <person name="Silar P."/>
            <person name="Natvig D."/>
            <person name="Lalanne C."/>
            <person name="Gautier V."/>
            <person name="Ament-Velasquez S.L."/>
            <person name="Kruys A."/>
            <person name="Hutchinson M.I."/>
            <person name="Powell A.J."/>
            <person name="Barry K."/>
            <person name="Miller A.N."/>
            <person name="Grigoriev I.V."/>
            <person name="Debuchy R."/>
            <person name="Gladieux P."/>
            <person name="Thoren M.H."/>
            <person name="Johannesson H."/>
        </authorList>
    </citation>
    <scope>NUCLEOTIDE SEQUENCE</scope>
    <source>
        <strain evidence="8">8032-3</strain>
    </source>
</reference>
<dbReference type="InterPro" id="IPR013087">
    <property type="entry name" value="Znf_C2H2_type"/>
</dbReference>
<dbReference type="PANTHER" id="PTHR46340:SF1">
    <property type="entry name" value="UBX DOMAIN-CONTAINING PROTEIN 1"/>
    <property type="match status" value="1"/>
</dbReference>
<keyword evidence="3" id="KW-0175">Coiled coil</keyword>
<feature type="domain" description="C2H2-type" evidence="7">
    <location>
        <begin position="75"/>
        <end position="104"/>
    </location>
</feature>
<dbReference type="GeneID" id="85310057"/>
<feature type="domain" description="UBX" evidence="6">
    <location>
        <begin position="233"/>
        <end position="311"/>
    </location>
</feature>
<keyword evidence="4" id="KW-0862">Zinc</keyword>
<comment type="caution">
    <text evidence="8">The sequence shown here is derived from an EMBL/GenBank/DDBJ whole genome shotgun (WGS) entry which is preliminary data.</text>
</comment>
<feature type="region of interest" description="Disordered" evidence="5">
    <location>
        <begin position="50"/>
        <end position="72"/>
    </location>
</feature>
<dbReference type="GO" id="GO:0008270">
    <property type="term" value="F:zinc ion binding"/>
    <property type="evidence" value="ECO:0007669"/>
    <property type="project" value="UniProtKB-KW"/>
</dbReference>
<evidence type="ECO:0000256" key="3">
    <source>
        <dbReference type="ARBA" id="ARBA00023054"/>
    </source>
</evidence>
<name>A0AAJ0CAU2_9PEZI</name>
<dbReference type="InterPro" id="IPR009060">
    <property type="entry name" value="UBA-like_sf"/>
</dbReference>
<dbReference type="Proteomes" id="UP001244011">
    <property type="component" value="Unassembled WGS sequence"/>
</dbReference>
<dbReference type="CDD" id="cd01767">
    <property type="entry name" value="UBX"/>
    <property type="match status" value="1"/>
</dbReference>
<evidence type="ECO:0000259" key="7">
    <source>
        <dbReference type="PROSITE" id="PS50157"/>
    </source>
</evidence>
<dbReference type="GO" id="GO:0032435">
    <property type="term" value="P:negative regulation of proteasomal ubiquitin-dependent protein catabolic process"/>
    <property type="evidence" value="ECO:0007669"/>
    <property type="project" value="TreeGrafter"/>
</dbReference>
<dbReference type="GO" id="GO:0005634">
    <property type="term" value="C:nucleus"/>
    <property type="evidence" value="ECO:0007669"/>
    <property type="project" value="TreeGrafter"/>
</dbReference>
<dbReference type="SUPFAM" id="SSF46934">
    <property type="entry name" value="UBA-like"/>
    <property type="match status" value="1"/>
</dbReference>